<organism evidence="1 2">
    <name type="scientific">Romanomermis culicivorax</name>
    <name type="common">Nematode worm</name>
    <dbReference type="NCBI Taxonomy" id="13658"/>
    <lineage>
        <taxon>Eukaryota</taxon>
        <taxon>Metazoa</taxon>
        <taxon>Ecdysozoa</taxon>
        <taxon>Nematoda</taxon>
        <taxon>Enoplea</taxon>
        <taxon>Dorylaimia</taxon>
        <taxon>Mermithida</taxon>
        <taxon>Mermithoidea</taxon>
        <taxon>Mermithidae</taxon>
        <taxon>Romanomermis</taxon>
    </lineage>
</organism>
<dbReference type="Proteomes" id="UP000887565">
    <property type="component" value="Unplaced"/>
</dbReference>
<keyword evidence="1" id="KW-1185">Reference proteome</keyword>
<dbReference type="AlphaFoldDB" id="A0A915KDV7"/>
<dbReference type="WBParaSite" id="nRc.2.0.1.t36560-RA">
    <property type="protein sequence ID" value="nRc.2.0.1.t36560-RA"/>
    <property type="gene ID" value="nRc.2.0.1.g36560"/>
</dbReference>
<name>A0A915KDV7_ROMCU</name>
<proteinExistence type="predicted"/>
<reference evidence="2" key="1">
    <citation type="submission" date="2022-11" db="UniProtKB">
        <authorList>
            <consortium name="WormBaseParasite"/>
        </authorList>
    </citation>
    <scope>IDENTIFICATION</scope>
</reference>
<evidence type="ECO:0000313" key="2">
    <source>
        <dbReference type="WBParaSite" id="nRc.2.0.1.t36560-RA"/>
    </source>
</evidence>
<protein>
    <submittedName>
        <fullName evidence="2">Uncharacterized protein</fullName>
    </submittedName>
</protein>
<accession>A0A915KDV7</accession>
<sequence length="44" mass="4899">MVRRTIYHTAISDPTPQPVRFTCPTLFEHVVISTPGRTCPSSPT</sequence>
<evidence type="ECO:0000313" key="1">
    <source>
        <dbReference type="Proteomes" id="UP000887565"/>
    </source>
</evidence>